<evidence type="ECO:0000256" key="2">
    <source>
        <dbReference type="ARBA" id="ARBA00008467"/>
    </source>
</evidence>
<dbReference type="EC" id="2.3.1.179" evidence="3 14"/>
<accession>A0A2M8QGB7</accession>
<dbReference type="AlphaFoldDB" id="A0A2M8QGB7"/>
<protein>
    <recommendedName>
        <fullName evidence="4 14">3-oxoacyl-[acyl-carrier-protein] synthase 2</fullName>
        <ecNumber evidence="3 14">2.3.1.179</ecNumber>
    </recommendedName>
</protein>
<evidence type="ECO:0000313" key="18">
    <source>
        <dbReference type="EMBL" id="PJF48814.1"/>
    </source>
</evidence>
<dbReference type="Pfam" id="PF02801">
    <property type="entry name" value="Ketoacyl-synt_C"/>
    <property type="match status" value="1"/>
</dbReference>
<evidence type="ECO:0000256" key="8">
    <source>
        <dbReference type="ARBA" id="ARBA00023098"/>
    </source>
</evidence>
<evidence type="ECO:0000256" key="10">
    <source>
        <dbReference type="ARBA" id="ARBA00023315"/>
    </source>
</evidence>
<sequence>MPRVVITGMGAITPLGHDVRTTWDAIVAGTSGVSYITLFDHSQIDVHIAAEVKHFDPAAHFGSKDARRLDRVSQLALVAAKQALEDARLTITEDNTYDIAVVVGSGIGGITTLLNEHHVMMTKGHRRISPFAVPMMLPDTATGQIAIHFGIRGPNLCIVTACASGVNALGEAFEMIRAGRAKVAIAGGCETPINPFSMSAFNNMGALSSYNDEPERASRPFDKTRNGFVTGEGAAMLVIESLDHARARGAHIYAEILGYGCTDDAFHITAPDTRGPAMAMRMALKQANLQPSQIDYLNAHGTSTPLNDVNETRAIKDVFGETAYDLHISSTKSMTGHSFGAVGAIESVICVQAINDDVVPPTINYAHPDPECDLNYTPNVAVRKPIRTAMSNSFGFGGHNGCIIFSEFND</sequence>
<dbReference type="UniPathway" id="UPA00094"/>
<dbReference type="Pfam" id="PF00109">
    <property type="entry name" value="ketoacyl-synt"/>
    <property type="match status" value="1"/>
</dbReference>
<keyword evidence="10 14" id="KW-0012">Acyltransferase</keyword>
<keyword evidence="8" id="KW-0443">Lipid metabolism</keyword>
<dbReference type="Proteomes" id="UP000230790">
    <property type="component" value="Unassembled WGS sequence"/>
</dbReference>
<keyword evidence="5 14" id="KW-0444">Lipid biosynthesis</keyword>
<comment type="catalytic activity">
    <reaction evidence="12 14">
        <text>(9Z)-hexadecenoyl-[ACP] + malonyl-[ACP] + H(+) = 3-oxo-(11Z)-octadecenoyl-[ACP] + holo-[ACP] + CO2</text>
        <dbReference type="Rhea" id="RHEA:55040"/>
        <dbReference type="Rhea" id="RHEA-COMP:9623"/>
        <dbReference type="Rhea" id="RHEA-COMP:9685"/>
        <dbReference type="Rhea" id="RHEA-COMP:10800"/>
        <dbReference type="Rhea" id="RHEA-COMP:14074"/>
        <dbReference type="ChEBI" id="CHEBI:15378"/>
        <dbReference type="ChEBI" id="CHEBI:16526"/>
        <dbReference type="ChEBI" id="CHEBI:64479"/>
        <dbReference type="ChEBI" id="CHEBI:78449"/>
        <dbReference type="ChEBI" id="CHEBI:83989"/>
        <dbReference type="ChEBI" id="CHEBI:138538"/>
        <dbReference type="EC" id="2.3.1.179"/>
    </reaction>
</comment>
<dbReference type="GO" id="GO:0005829">
    <property type="term" value="C:cytosol"/>
    <property type="evidence" value="ECO:0007669"/>
    <property type="project" value="TreeGrafter"/>
</dbReference>
<dbReference type="PROSITE" id="PS52004">
    <property type="entry name" value="KS3_2"/>
    <property type="match status" value="1"/>
</dbReference>
<evidence type="ECO:0000256" key="1">
    <source>
        <dbReference type="ARBA" id="ARBA00005194"/>
    </source>
</evidence>
<comment type="function">
    <text evidence="11 14">Involved in the type II fatty acid elongation cycle. Catalyzes the elongation of a wide range of acyl-ACP by the addition of two carbons from malonyl-ACP to an acyl acceptor. Can efficiently catalyze the conversion of palmitoleoyl-ACP (cis-hexadec-9-enoyl-ACP) to cis-vaccenoyl-ACP (cis-octadec-11-enoyl-ACP), an essential step in the thermal regulation of fatty acid composition.</text>
</comment>
<organism evidence="18 19">
    <name type="scientific">Candidatus Thermofonsia Clade 3 bacterium</name>
    <dbReference type="NCBI Taxonomy" id="2364212"/>
    <lineage>
        <taxon>Bacteria</taxon>
        <taxon>Bacillati</taxon>
        <taxon>Chloroflexota</taxon>
        <taxon>Candidatus Thermofontia</taxon>
        <taxon>Candidatus Thermofonsia Clade 3</taxon>
    </lineage>
</organism>
<comment type="catalytic activity">
    <reaction evidence="13 14">
        <text>a fatty acyl-[ACP] + malonyl-[ACP] + H(+) = a 3-oxoacyl-[ACP] + holo-[ACP] + CO2</text>
        <dbReference type="Rhea" id="RHEA:22836"/>
        <dbReference type="Rhea" id="RHEA-COMP:9623"/>
        <dbReference type="Rhea" id="RHEA-COMP:9685"/>
        <dbReference type="Rhea" id="RHEA-COMP:9916"/>
        <dbReference type="Rhea" id="RHEA-COMP:14125"/>
        <dbReference type="ChEBI" id="CHEBI:15378"/>
        <dbReference type="ChEBI" id="CHEBI:16526"/>
        <dbReference type="ChEBI" id="CHEBI:64479"/>
        <dbReference type="ChEBI" id="CHEBI:78449"/>
        <dbReference type="ChEBI" id="CHEBI:78776"/>
        <dbReference type="ChEBI" id="CHEBI:138651"/>
    </reaction>
</comment>
<dbReference type="PANTHER" id="PTHR11712:SF336">
    <property type="entry name" value="3-OXOACYL-[ACYL-CARRIER-PROTEIN] SYNTHASE, MITOCHONDRIAL"/>
    <property type="match status" value="1"/>
</dbReference>
<feature type="domain" description="Ketosynthase family 3 (KS3)" evidence="17">
    <location>
        <begin position="1"/>
        <end position="407"/>
    </location>
</feature>
<comment type="pathway">
    <text evidence="1 14">Lipid metabolism; fatty acid biosynthesis.</text>
</comment>
<dbReference type="GO" id="GO:0006633">
    <property type="term" value="P:fatty acid biosynthetic process"/>
    <property type="evidence" value="ECO:0007669"/>
    <property type="project" value="UniProtKB-UniRule"/>
</dbReference>
<dbReference type="InterPro" id="IPR020841">
    <property type="entry name" value="PKS_Beta-ketoAc_synthase_dom"/>
</dbReference>
<evidence type="ECO:0000256" key="11">
    <source>
        <dbReference type="ARBA" id="ARBA00024006"/>
    </source>
</evidence>
<dbReference type="SMART" id="SM00825">
    <property type="entry name" value="PKS_KS"/>
    <property type="match status" value="1"/>
</dbReference>
<evidence type="ECO:0000256" key="4">
    <source>
        <dbReference type="ARBA" id="ARBA00014657"/>
    </source>
</evidence>
<dbReference type="Gene3D" id="3.40.47.10">
    <property type="match status" value="1"/>
</dbReference>
<evidence type="ECO:0000256" key="3">
    <source>
        <dbReference type="ARBA" id="ARBA00012356"/>
    </source>
</evidence>
<keyword evidence="9 14" id="KW-0275">Fatty acid biosynthesis</keyword>
<evidence type="ECO:0000256" key="6">
    <source>
        <dbReference type="ARBA" id="ARBA00022679"/>
    </source>
</evidence>
<dbReference type="SUPFAM" id="SSF53901">
    <property type="entry name" value="Thiolase-like"/>
    <property type="match status" value="2"/>
</dbReference>
<dbReference type="CDD" id="cd00834">
    <property type="entry name" value="KAS_I_II"/>
    <property type="match status" value="1"/>
</dbReference>
<evidence type="ECO:0000256" key="15">
    <source>
        <dbReference type="PIRSR" id="PIRSR000447-1"/>
    </source>
</evidence>
<dbReference type="GO" id="GO:0004315">
    <property type="term" value="F:3-oxoacyl-[acyl-carrier-protein] synthase activity"/>
    <property type="evidence" value="ECO:0007669"/>
    <property type="project" value="UniProtKB-UniRule"/>
</dbReference>
<dbReference type="InterPro" id="IPR016039">
    <property type="entry name" value="Thiolase-like"/>
</dbReference>
<dbReference type="NCBIfam" id="TIGR03150">
    <property type="entry name" value="fabF"/>
    <property type="match status" value="1"/>
</dbReference>
<dbReference type="EMBL" id="PGTN01000006">
    <property type="protein sequence ID" value="PJF48814.1"/>
    <property type="molecule type" value="Genomic_DNA"/>
</dbReference>
<reference evidence="18 19" key="1">
    <citation type="submission" date="2017-11" db="EMBL/GenBank/DDBJ databases">
        <title>Evolution of Phototrophy in the Chloroflexi Phylum Driven by Horizontal Gene Transfer.</title>
        <authorList>
            <person name="Ward L.M."/>
            <person name="Hemp J."/>
            <person name="Shih P.M."/>
            <person name="Mcglynn S.E."/>
            <person name="Fischer W."/>
        </authorList>
    </citation>
    <scope>NUCLEOTIDE SEQUENCE [LARGE SCALE GENOMIC DNA]</scope>
    <source>
        <strain evidence="18">JP3_7</strain>
    </source>
</reference>
<evidence type="ECO:0000256" key="16">
    <source>
        <dbReference type="RuleBase" id="RU003694"/>
    </source>
</evidence>
<name>A0A2M8QGB7_9CHLR</name>
<dbReference type="PIRSF" id="PIRSF000447">
    <property type="entry name" value="KAS_II"/>
    <property type="match status" value="1"/>
</dbReference>
<comment type="similarity">
    <text evidence="2 14 16">Belongs to the thiolase-like superfamily. Beta-ketoacyl-ACP synthases family.</text>
</comment>
<evidence type="ECO:0000259" key="17">
    <source>
        <dbReference type="PROSITE" id="PS52004"/>
    </source>
</evidence>
<dbReference type="InterPro" id="IPR014030">
    <property type="entry name" value="Ketoacyl_synth_N"/>
</dbReference>
<evidence type="ECO:0000256" key="14">
    <source>
        <dbReference type="PIRNR" id="PIRNR000447"/>
    </source>
</evidence>
<dbReference type="PROSITE" id="PS00606">
    <property type="entry name" value="KS3_1"/>
    <property type="match status" value="1"/>
</dbReference>
<evidence type="ECO:0000256" key="5">
    <source>
        <dbReference type="ARBA" id="ARBA00022516"/>
    </source>
</evidence>
<comment type="caution">
    <text evidence="18">The sequence shown here is derived from an EMBL/GenBank/DDBJ whole genome shotgun (WGS) entry which is preliminary data.</text>
</comment>
<keyword evidence="6 14" id="KW-0808">Transferase</keyword>
<dbReference type="InterPro" id="IPR017568">
    <property type="entry name" value="3-oxoacyl-ACP_synth-2"/>
</dbReference>
<dbReference type="InterPro" id="IPR018201">
    <property type="entry name" value="Ketoacyl_synth_AS"/>
</dbReference>
<evidence type="ECO:0000256" key="12">
    <source>
        <dbReference type="ARBA" id="ARBA00047318"/>
    </source>
</evidence>
<dbReference type="PANTHER" id="PTHR11712">
    <property type="entry name" value="POLYKETIDE SYNTHASE-RELATED"/>
    <property type="match status" value="1"/>
</dbReference>
<dbReference type="InterPro" id="IPR000794">
    <property type="entry name" value="Beta-ketoacyl_synthase"/>
</dbReference>
<dbReference type="FunFam" id="3.40.47.10:FF:000009">
    <property type="entry name" value="3-oxoacyl-[acyl-carrier-protein] synthase 2"/>
    <property type="match status" value="1"/>
</dbReference>
<proteinExistence type="inferred from homology"/>
<gene>
    <name evidence="18" type="primary">fabF</name>
    <name evidence="18" type="ORF">CUN48_01780</name>
</gene>
<feature type="active site" description="For beta-ketoacyl synthase activity" evidence="15">
    <location>
        <position position="162"/>
    </location>
</feature>
<evidence type="ECO:0000313" key="19">
    <source>
        <dbReference type="Proteomes" id="UP000230790"/>
    </source>
</evidence>
<keyword evidence="7" id="KW-0276">Fatty acid metabolism</keyword>
<dbReference type="NCBIfam" id="NF005589">
    <property type="entry name" value="PRK07314.1"/>
    <property type="match status" value="1"/>
</dbReference>
<evidence type="ECO:0000256" key="9">
    <source>
        <dbReference type="ARBA" id="ARBA00023160"/>
    </source>
</evidence>
<dbReference type="InterPro" id="IPR014031">
    <property type="entry name" value="Ketoacyl_synth_C"/>
</dbReference>
<evidence type="ECO:0000256" key="13">
    <source>
        <dbReference type="ARBA" id="ARBA00047659"/>
    </source>
</evidence>
<evidence type="ECO:0000256" key="7">
    <source>
        <dbReference type="ARBA" id="ARBA00022832"/>
    </source>
</evidence>